<keyword evidence="3" id="KW-1185">Reference proteome</keyword>
<feature type="transmembrane region" description="Helical" evidence="1">
    <location>
        <begin position="97"/>
        <end position="116"/>
    </location>
</feature>
<dbReference type="SUPFAM" id="SSF81558">
    <property type="entry name" value="Photosystem I subunits PsaA/PsaB"/>
    <property type="match status" value="1"/>
</dbReference>
<dbReference type="Gramene" id="Solyc12g035740.1.1">
    <property type="protein sequence ID" value="Solyc12g035740.1.1.1"/>
    <property type="gene ID" value="Solyc12g035740.1"/>
</dbReference>
<dbReference type="PaxDb" id="4081-Solyc12g035740.1.1"/>
<dbReference type="GO" id="GO:0015979">
    <property type="term" value="P:photosynthesis"/>
    <property type="evidence" value="ECO:0007669"/>
    <property type="project" value="InterPro"/>
</dbReference>
<keyword evidence="1" id="KW-1133">Transmembrane helix</keyword>
<dbReference type="Proteomes" id="UP000004994">
    <property type="component" value="Chromosome 12"/>
</dbReference>
<dbReference type="GO" id="GO:0016020">
    <property type="term" value="C:membrane"/>
    <property type="evidence" value="ECO:0007669"/>
    <property type="project" value="InterPro"/>
</dbReference>
<keyword evidence="1" id="KW-0812">Transmembrane</keyword>
<dbReference type="AlphaFoldDB" id="A0A3Q7J7K0"/>
<organism evidence="2">
    <name type="scientific">Solanum lycopersicum</name>
    <name type="common">Tomato</name>
    <name type="synonym">Lycopersicon esculentum</name>
    <dbReference type="NCBI Taxonomy" id="4081"/>
    <lineage>
        <taxon>Eukaryota</taxon>
        <taxon>Viridiplantae</taxon>
        <taxon>Streptophyta</taxon>
        <taxon>Embryophyta</taxon>
        <taxon>Tracheophyta</taxon>
        <taxon>Spermatophyta</taxon>
        <taxon>Magnoliopsida</taxon>
        <taxon>eudicotyledons</taxon>
        <taxon>Gunneridae</taxon>
        <taxon>Pentapetalae</taxon>
        <taxon>asterids</taxon>
        <taxon>lamiids</taxon>
        <taxon>Solanales</taxon>
        <taxon>Solanaceae</taxon>
        <taxon>Solanoideae</taxon>
        <taxon>Solaneae</taxon>
        <taxon>Solanum</taxon>
        <taxon>Solanum subgen. Lycopersicon</taxon>
    </lineage>
</organism>
<dbReference type="PRINTS" id="PR00257">
    <property type="entry name" value="PHOTSYSPSAAB"/>
</dbReference>
<proteinExistence type="predicted"/>
<dbReference type="STRING" id="4081.A0A3Q7J7K0"/>
<dbReference type="EnsemblPlants" id="Solyc12g035740.1.1">
    <property type="protein sequence ID" value="Solyc12g035740.1.1.1"/>
    <property type="gene ID" value="Solyc12g035740.1"/>
</dbReference>
<dbReference type="PANTHER" id="PTHR30128:SF19">
    <property type="entry name" value="PHOTOSYSTEM I P700 CHLOROPHYLL A APOPROTEIN A1-RELATED"/>
    <property type="match status" value="1"/>
</dbReference>
<evidence type="ECO:0000313" key="3">
    <source>
        <dbReference type="Proteomes" id="UP000004994"/>
    </source>
</evidence>
<dbReference type="GO" id="GO:0009579">
    <property type="term" value="C:thylakoid"/>
    <property type="evidence" value="ECO:0007669"/>
    <property type="project" value="InterPro"/>
</dbReference>
<dbReference type="PANTHER" id="PTHR30128">
    <property type="entry name" value="OUTER MEMBRANE PROTEIN, OMPA-RELATED"/>
    <property type="match status" value="1"/>
</dbReference>
<reference evidence="2" key="2">
    <citation type="submission" date="2019-01" db="UniProtKB">
        <authorList>
            <consortium name="EnsemblPlants"/>
        </authorList>
    </citation>
    <scope>IDENTIFICATION</scope>
    <source>
        <strain evidence="2">cv. Heinz 1706</strain>
    </source>
</reference>
<dbReference type="Gene3D" id="1.20.1130.10">
    <property type="entry name" value="Photosystem I PsaA/PsaB"/>
    <property type="match status" value="1"/>
</dbReference>
<name>A0A3Q7J7K0_SOLLC</name>
<reference evidence="2" key="1">
    <citation type="journal article" date="2012" name="Nature">
        <title>The tomato genome sequence provides insights into fleshy fruit evolution.</title>
        <authorList>
            <consortium name="Tomato Genome Consortium"/>
        </authorList>
    </citation>
    <scope>NUCLEOTIDE SEQUENCE [LARGE SCALE GENOMIC DNA]</scope>
    <source>
        <strain evidence="2">cv. Heinz 1706</strain>
    </source>
</reference>
<dbReference type="InterPro" id="IPR036408">
    <property type="entry name" value="PSI_PsaA/B_sf"/>
</dbReference>
<evidence type="ECO:0000313" key="2">
    <source>
        <dbReference type="EnsemblPlants" id="Solyc12g035740.1.1.1"/>
    </source>
</evidence>
<dbReference type="InParanoid" id="A0A3Q7J7K0"/>
<accession>A0A3Q7J7K0</accession>
<protein>
    <submittedName>
        <fullName evidence="2">Uncharacterized protein</fullName>
    </submittedName>
</protein>
<dbReference type="Pfam" id="PF00223">
    <property type="entry name" value="PsaA_PsaB"/>
    <property type="match status" value="1"/>
</dbReference>
<dbReference type="InterPro" id="IPR001280">
    <property type="entry name" value="PSI_PsaA/B"/>
</dbReference>
<feature type="transmembrane region" description="Helical" evidence="1">
    <location>
        <begin position="45"/>
        <end position="66"/>
    </location>
</feature>
<evidence type="ECO:0000256" key="1">
    <source>
        <dbReference type="SAM" id="Phobius"/>
    </source>
</evidence>
<sequence>MYRTNLRIGHNLKDLLDAHIPHGRRFVHGHKSFYDTIKNSLHFKLGLDIASLGIITSLVAQPMYFLPAYAFVAQDFITQAALHTHHQYITGFIMTRAFAHGVPIVGHYLLSIYSLVIKAQRSMISPCLTSREDKRPCIFFISPAFLFV</sequence>
<keyword evidence="1" id="KW-0472">Membrane</keyword>